<keyword evidence="3" id="KW-1185">Reference proteome</keyword>
<evidence type="ECO:0000313" key="3">
    <source>
        <dbReference type="Proteomes" id="UP000034491"/>
    </source>
</evidence>
<protein>
    <recommendedName>
        <fullName evidence="4">SAM-dependent methyltransferase</fullName>
    </recommendedName>
</protein>
<accession>A0A0M2R8K8</accession>
<dbReference type="InterPro" id="IPR029063">
    <property type="entry name" value="SAM-dependent_MTases_sf"/>
</dbReference>
<dbReference type="PANTHER" id="PTHR20974">
    <property type="entry name" value="UPF0585 PROTEIN CG18661"/>
    <property type="match status" value="1"/>
</dbReference>
<organism evidence="2 3">
    <name type="scientific">Kiloniella litopenaei</name>
    <dbReference type="NCBI Taxonomy" id="1549748"/>
    <lineage>
        <taxon>Bacteria</taxon>
        <taxon>Pseudomonadati</taxon>
        <taxon>Pseudomonadota</taxon>
        <taxon>Alphaproteobacteria</taxon>
        <taxon>Rhodospirillales</taxon>
        <taxon>Kiloniellaceae</taxon>
        <taxon>Kiloniella</taxon>
    </lineage>
</organism>
<comment type="caution">
    <text evidence="2">The sequence shown here is derived from an EMBL/GenBank/DDBJ whole genome shotgun (WGS) entry which is preliminary data.</text>
</comment>
<sequence>MTSQPAKSSSPVADHRRYAPATERNREAIYEVLKNNLPETGTLLEIASGTGEHAAWIGARLPAISWQTSEYDRDLFPSIKAHIQASEANNISPPVHIDVMQDDWGLGKEKQAQFQNKTDAIICANMIHIAPWDAAIGLVQGASRLLSENGHLFIYGPFFQSDVKTAPSNIEFDQWLKERNASWGIRQLDDVRNLGHNHGLVLHKIHTMPANNLFLQFKKTTNV</sequence>
<evidence type="ECO:0008006" key="4">
    <source>
        <dbReference type="Google" id="ProtNLM"/>
    </source>
</evidence>
<dbReference type="EMBL" id="LANI01000003">
    <property type="protein sequence ID" value="KKJ78016.1"/>
    <property type="molecule type" value="Genomic_DNA"/>
</dbReference>
<reference evidence="2 3" key="1">
    <citation type="submission" date="2015-03" db="EMBL/GenBank/DDBJ databases">
        <title>Genome sequence of Kiloniella sp. P1-1, isolated from the gut microflora of Pacific white shrimp, Penaeus vannamei.</title>
        <authorList>
            <person name="Shao Z."/>
            <person name="Wang L."/>
            <person name="Li X."/>
        </authorList>
    </citation>
    <scope>NUCLEOTIDE SEQUENCE [LARGE SCALE GENOMIC DNA]</scope>
    <source>
        <strain evidence="2 3">P1-1</strain>
    </source>
</reference>
<evidence type="ECO:0000256" key="1">
    <source>
        <dbReference type="SAM" id="MobiDB-lite"/>
    </source>
</evidence>
<feature type="compositionally biased region" description="Polar residues" evidence="1">
    <location>
        <begin position="1"/>
        <end position="11"/>
    </location>
</feature>
<dbReference type="AlphaFoldDB" id="A0A0M2R8K8"/>
<dbReference type="OrthoDB" id="5525831at2"/>
<proteinExistence type="predicted"/>
<dbReference type="Gene3D" id="3.40.50.150">
    <property type="entry name" value="Vaccinia Virus protein VP39"/>
    <property type="match status" value="1"/>
</dbReference>
<dbReference type="InterPro" id="IPR010342">
    <property type="entry name" value="DUF938"/>
</dbReference>
<gene>
    <name evidence="2" type="ORF">WH95_06335</name>
</gene>
<dbReference type="Proteomes" id="UP000034491">
    <property type="component" value="Unassembled WGS sequence"/>
</dbReference>
<dbReference type="STRING" id="1549748.WH95_06335"/>
<dbReference type="RefSeq" id="WP_046504427.1">
    <property type="nucleotide sequence ID" value="NZ_LANI01000003.1"/>
</dbReference>
<name>A0A0M2R8K8_9PROT</name>
<dbReference type="SUPFAM" id="SSF53335">
    <property type="entry name" value="S-adenosyl-L-methionine-dependent methyltransferases"/>
    <property type="match status" value="1"/>
</dbReference>
<dbReference type="Pfam" id="PF06080">
    <property type="entry name" value="DUF938"/>
    <property type="match status" value="1"/>
</dbReference>
<feature type="region of interest" description="Disordered" evidence="1">
    <location>
        <begin position="1"/>
        <end position="21"/>
    </location>
</feature>
<evidence type="ECO:0000313" key="2">
    <source>
        <dbReference type="EMBL" id="KKJ78016.1"/>
    </source>
</evidence>
<dbReference type="PANTHER" id="PTHR20974:SF0">
    <property type="entry name" value="UPF0585 PROTEIN CG18661"/>
    <property type="match status" value="1"/>
</dbReference>